<dbReference type="KEGG" id="aia:AWH56_025095"/>
<reference evidence="1 2" key="2">
    <citation type="journal article" date="2019" name="Int. J. Syst. Evol. Microbiol.">
        <title>Anaerobacillus isosaccharinicus sp. nov., an alkaliphilic bacterium which degrades isosaccharinic acid.</title>
        <authorList>
            <person name="Bassil N.M."/>
            <person name="Lloyd J.R."/>
        </authorList>
    </citation>
    <scope>NUCLEOTIDE SEQUENCE [LARGE SCALE GENOMIC DNA]</scope>
    <source>
        <strain evidence="1 2">NB2006</strain>
    </source>
</reference>
<proteinExistence type="predicted"/>
<gene>
    <name evidence="1" type="ORF">AWH56_025095</name>
</gene>
<protein>
    <submittedName>
        <fullName evidence="1">Uncharacterized protein</fullName>
    </submittedName>
</protein>
<evidence type="ECO:0000313" key="1">
    <source>
        <dbReference type="EMBL" id="QOY35888.1"/>
    </source>
</evidence>
<dbReference type="RefSeq" id="WP_169824304.1">
    <property type="nucleotide sequence ID" value="NZ_CP063356.2"/>
</dbReference>
<dbReference type="AlphaFoldDB" id="A0A7S7L7H0"/>
<keyword evidence="2" id="KW-1185">Reference proteome</keyword>
<name>A0A7S7L7H0_9BACI</name>
<evidence type="ECO:0000313" key="2">
    <source>
        <dbReference type="Proteomes" id="UP000180175"/>
    </source>
</evidence>
<dbReference type="EMBL" id="CP063356">
    <property type="protein sequence ID" value="QOY35888.1"/>
    <property type="molecule type" value="Genomic_DNA"/>
</dbReference>
<reference evidence="1 2" key="1">
    <citation type="journal article" date="2017" name="Genome Announc.">
        <title>Draft Genome Sequences of Four Alkaliphilic Bacteria Belonging to the Anaerobacillus Genus.</title>
        <authorList>
            <person name="Bassil N.M."/>
            <person name="Lloyd J.R."/>
        </authorList>
    </citation>
    <scope>NUCLEOTIDE SEQUENCE [LARGE SCALE GENOMIC DNA]</scope>
    <source>
        <strain evidence="1 2">NB2006</strain>
    </source>
</reference>
<sequence>MKEFQIEDIRNNKEIIEEITLLEKKIEEQLGKHVALIAYTEEEIN</sequence>
<organism evidence="1 2">
    <name type="scientific">Anaerobacillus isosaccharinicus</name>
    <dbReference type="NCBI Taxonomy" id="1532552"/>
    <lineage>
        <taxon>Bacteria</taxon>
        <taxon>Bacillati</taxon>
        <taxon>Bacillota</taxon>
        <taxon>Bacilli</taxon>
        <taxon>Bacillales</taxon>
        <taxon>Bacillaceae</taxon>
        <taxon>Anaerobacillus</taxon>
    </lineage>
</organism>
<accession>A0A7S7L7H0</accession>
<dbReference type="Proteomes" id="UP000180175">
    <property type="component" value="Chromosome"/>
</dbReference>